<sequence length="74" mass="8032">MKFGRYMGYGILTFLIGFLIMLFLVGILGQPGGGELSSSIFNSGIVALVSSILFLCAVIVICTFMIINAMKYKK</sequence>
<evidence type="ECO:0000313" key="3">
    <source>
        <dbReference type="Proteomes" id="UP000287872"/>
    </source>
</evidence>
<dbReference type="AlphaFoldDB" id="A0A401UUL8"/>
<keyword evidence="1" id="KW-0472">Membrane</keyword>
<proteinExistence type="predicted"/>
<dbReference type="RefSeq" id="WP_125006422.1">
    <property type="nucleotide sequence ID" value="NZ_BHYK01000062.1"/>
</dbReference>
<protein>
    <submittedName>
        <fullName evidence="2">Uncharacterized protein</fullName>
    </submittedName>
</protein>
<keyword evidence="1" id="KW-1133">Transmembrane helix</keyword>
<dbReference type="Proteomes" id="UP000287872">
    <property type="component" value="Unassembled WGS sequence"/>
</dbReference>
<name>A0A401UUL8_9CLOT</name>
<organism evidence="2 3">
    <name type="scientific">Clostridium tagluense</name>
    <dbReference type="NCBI Taxonomy" id="360422"/>
    <lineage>
        <taxon>Bacteria</taxon>
        <taxon>Bacillati</taxon>
        <taxon>Bacillota</taxon>
        <taxon>Clostridia</taxon>
        <taxon>Eubacteriales</taxon>
        <taxon>Clostridiaceae</taxon>
        <taxon>Clostridium</taxon>
    </lineage>
</organism>
<keyword evidence="3" id="KW-1185">Reference proteome</keyword>
<feature type="transmembrane region" description="Helical" evidence="1">
    <location>
        <begin position="40"/>
        <end position="67"/>
    </location>
</feature>
<reference evidence="2 3" key="1">
    <citation type="submission" date="2018-11" db="EMBL/GenBank/DDBJ databases">
        <title>Genome sequencing and assembly of Clostridium tagluense strain A121.</title>
        <authorList>
            <person name="Murakami T."/>
            <person name="Segawa T."/>
            <person name="Shcherbakova V.A."/>
            <person name="Mori H."/>
            <person name="Yoshimura Y."/>
        </authorList>
    </citation>
    <scope>NUCLEOTIDE SEQUENCE [LARGE SCALE GENOMIC DNA]</scope>
    <source>
        <strain evidence="2 3">A121</strain>
    </source>
</reference>
<accession>A0A401UUL8</accession>
<dbReference type="OrthoDB" id="9982867at2"/>
<feature type="transmembrane region" description="Helical" evidence="1">
    <location>
        <begin position="7"/>
        <end position="28"/>
    </location>
</feature>
<comment type="caution">
    <text evidence="2">The sequence shown here is derived from an EMBL/GenBank/DDBJ whole genome shotgun (WGS) entry which is preliminary data.</text>
</comment>
<dbReference type="EMBL" id="BHYK01000062">
    <property type="protein sequence ID" value="GCD13138.1"/>
    <property type="molecule type" value="Genomic_DNA"/>
</dbReference>
<keyword evidence="1" id="KW-0812">Transmembrane</keyword>
<evidence type="ECO:0000313" key="2">
    <source>
        <dbReference type="EMBL" id="GCD13138.1"/>
    </source>
</evidence>
<gene>
    <name evidence="2" type="ORF">Ctaglu_47610</name>
</gene>
<evidence type="ECO:0000256" key="1">
    <source>
        <dbReference type="SAM" id="Phobius"/>
    </source>
</evidence>